<dbReference type="PROSITE" id="PS51891">
    <property type="entry name" value="CENP_V_GFA"/>
    <property type="match status" value="1"/>
</dbReference>
<dbReference type="SUPFAM" id="SSF51316">
    <property type="entry name" value="Mss4-like"/>
    <property type="match status" value="2"/>
</dbReference>
<name>A0A9P9EDI8_9PLEO</name>
<evidence type="ECO:0000259" key="5">
    <source>
        <dbReference type="PROSITE" id="PS51891"/>
    </source>
</evidence>
<dbReference type="Proteomes" id="UP000700596">
    <property type="component" value="Unassembled WGS sequence"/>
</dbReference>
<dbReference type="InterPro" id="IPR011057">
    <property type="entry name" value="Mss4-like_sf"/>
</dbReference>
<organism evidence="6 7">
    <name type="scientific">Dendryphion nanum</name>
    <dbReference type="NCBI Taxonomy" id="256645"/>
    <lineage>
        <taxon>Eukaryota</taxon>
        <taxon>Fungi</taxon>
        <taxon>Dikarya</taxon>
        <taxon>Ascomycota</taxon>
        <taxon>Pezizomycotina</taxon>
        <taxon>Dothideomycetes</taxon>
        <taxon>Pleosporomycetidae</taxon>
        <taxon>Pleosporales</taxon>
        <taxon>Torulaceae</taxon>
        <taxon>Dendryphion</taxon>
    </lineage>
</organism>
<comment type="caution">
    <text evidence="6">The sequence shown here is derived from an EMBL/GenBank/DDBJ whole genome shotgun (WGS) entry which is preliminary data.</text>
</comment>
<gene>
    <name evidence="6" type="ORF">B0J11DRAFT_611390</name>
</gene>
<dbReference type="AlphaFoldDB" id="A0A9P9EDI8"/>
<dbReference type="OrthoDB" id="5422068at2759"/>
<dbReference type="GO" id="GO:0016846">
    <property type="term" value="F:carbon-sulfur lyase activity"/>
    <property type="evidence" value="ECO:0007669"/>
    <property type="project" value="InterPro"/>
</dbReference>
<evidence type="ECO:0000256" key="4">
    <source>
        <dbReference type="ARBA" id="ARBA00023239"/>
    </source>
</evidence>
<accession>A0A9P9EDI8</accession>
<evidence type="ECO:0000313" key="7">
    <source>
        <dbReference type="Proteomes" id="UP000700596"/>
    </source>
</evidence>
<protein>
    <submittedName>
        <fullName evidence="6">Mss4-like protein</fullName>
    </submittedName>
</protein>
<evidence type="ECO:0000256" key="2">
    <source>
        <dbReference type="ARBA" id="ARBA00022723"/>
    </source>
</evidence>
<keyword evidence="4" id="KW-0456">Lyase</keyword>
<keyword evidence="2" id="KW-0479">Metal-binding</keyword>
<dbReference type="PANTHER" id="PTHR33337">
    <property type="entry name" value="GFA DOMAIN-CONTAINING PROTEIN"/>
    <property type="match status" value="1"/>
</dbReference>
<reference evidence="6" key="1">
    <citation type="journal article" date="2021" name="Nat. Commun.">
        <title>Genetic determinants of endophytism in the Arabidopsis root mycobiome.</title>
        <authorList>
            <person name="Mesny F."/>
            <person name="Miyauchi S."/>
            <person name="Thiergart T."/>
            <person name="Pickel B."/>
            <person name="Atanasova L."/>
            <person name="Karlsson M."/>
            <person name="Huettel B."/>
            <person name="Barry K.W."/>
            <person name="Haridas S."/>
            <person name="Chen C."/>
            <person name="Bauer D."/>
            <person name="Andreopoulos W."/>
            <person name="Pangilinan J."/>
            <person name="LaButti K."/>
            <person name="Riley R."/>
            <person name="Lipzen A."/>
            <person name="Clum A."/>
            <person name="Drula E."/>
            <person name="Henrissat B."/>
            <person name="Kohler A."/>
            <person name="Grigoriev I.V."/>
            <person name="Martin F.M."/>
            <person name="Hacquard S."/>
        </authorList>
    </citation>
    <scope>NUCLEOTIDE SEQUENCE</scope>
    <source>
        <strain evidence="6">MPI-CAGE-CH-0243</strain>
    </source>
</reference>
<dbReference type="GO" id="GO:0046872">
    <property type="term" value="F:metal ion binding"/>
    <property type="evidence" value="ECO:0007669"/>
    <property type="project" value="UniProtKB-KW"/>
</dbReference>
<dbReference type="Pfam" id="PF04828">
    <property type="entry name" value="GFA"/>
    <property type="match status" value="2"/>
</dbReference>
<dbReference type="EMBL" id="JAGMWT010000002">
    <property type="protein sequence ID" value="KAH7135457.1"/>
    <property type="molecule type" value="Genomic_DNA"/>
</dbReference>
<sequence>MSESIKTLSVSCHCGTNTHTFQAPLTSLPLATNLCNCNISRRISGSLLTSYINITHPTISNPIPPKPVLSSLTPYKSSSVLTRHFCSTCGTHMYLEYHDDGHFEVATGTLQAERTDDLVDFKSIMWISDTIDGGASHFITHISSKELPRYLQGNEFTNTPQTSLYWNSSPNSPSPPTHRLTPIPAHCHCTGVQFWITPPDSSSYTATSPYPDLLIPYNSPVSSGNPSNEPWWLPTPTHYLAGTCTCHSCRRASGFDIIFWAFIPTSNIFQDAGCTIPFSRNDGKYWGSMKRYESSAGVARTFCGSCGANVFWDGRETLVDVAVGLLDAEDGTRAEERLVWCAERVSFGEEGVHRGLVGGLESGLRVWGKRDRDLIEDEGRQQD</sequence>
<keyword evidence="7" id="KW-1185">Reference proteome</keyword>
<evidence type="ECO:0000256" key="3">
    <source>
        <dbReference type="ARBA" id="ARBA00022833"/>
    </source>
</evidence>
<comment type="similarity">
    <text evidence="1">Belongs to the Gfa family.</text>
</comment>
<dbReference type="InterPro" id="IPR006913">
    <property type="entry name" value="CENP-V/GFA"/>
</dbReference>
<feature type="domain" description="CENP-V/GFA" evidence="5">
    <location>
        <begin position="8"/>
        <end position="127"/>
    </location>
</feature>
<proteinExistence type="inferred from homology"/>
<dbReference type="Gene3D" id="3.90.1590.10">
    <property type="entry name" value="glutathione-dependent formaldehyde- activating enzyme (gfa)"/>
    <property type="match status" value="2"/>
</dbReference>
<dbReference type="PANTHER" id="PTHR33337:SF30">
    <property type="entry name" value="DUF636 DOMAIN PROTEIN (AFU_ORTHOLOGUE AFUA_1G03180)"/>
    <property type="match status" value="1"/>
</dbReference>
<evidence type="ECO:0000256" key="1">
    <source>
        <dbReference type="ARBA" id="ARBA00005495"/>
    </source>
</evidence>
<evidence type="ECO:0000313" key="6">
    <source>
        <dbReference type="EMBL" id="KAH7135457.1"/>
    </source>
</evidence>
<keyword evidence="3" id="KW-0862">Zinc</keyword>